<name>A0A7C1FFL3_9CHLR</name>
<evidence type="ECO:0008006" key="2">
    <source>
        <dbReference type="Google" id="ProtNLM"/>
    </source>
</evidence>
<dbReference type="SUPFAM" id="SSF89550">
    <property type="entry name" value="PHP domain-like"/>
    <property type="match status" value="1"/>
</dbReference>
<accession>A0A7C1FFL3</accession>
<dbReference type="AlphaFoldDB" id="A0A7C1FFL3"/>
<dbReference type="InterPro" id="IPR016195">
    <property type="entry name" value="Pol/histidinol_Pase-like"/>
</dbReference>
<proteinExistence type="predicted"/>
<comment type="caution">
    <text evidence="1">The sequence shown here is derived from an EMBL/GenBank/DDBJ whole genome shotgun (WGS) entry which is preliminary data.</text>
</comment>
<evidence type="ECO:0000313" key="1">
    <source>
        <dbReference type="EMBL" id="HDX31752.1"/>
    </source>
</evidence>
<dbReference type="Gene3D" id="1.10.150.650">
    <property type="match status" value="1"/>
</dbReference>
<protein>
    <recommendedName>
        <fullName evidence="2">PHP domain-containing protein</fullName>
    </recommendedName>
</protein>
<dbReference type="Gene3D" id="3.20.20.140">
    <property type="entry name" value="Metal-dependent hydrolases"/>
    <property type="match status" value="1"/>
</dbReference>
<gene>
    <name evidence="1" type="ORF">ENQ20_09710</name>
</gene>
<sequence length="447" mass="49410">MIHTAAELQLEQALNHFDPNVRRTALEELLKNHPEPPTWRKVANMHCHTFFSFNAYGYSPSGLAWLARREGIALMGIVDFDVLDAVSEFLDACDRVSVRGSAGIETRVYVPEFAQREINSPGEPGVLYHMAIGFTETSVSPSAQAIIDELRSQAAARNRALIARVNAYLHPVVIDYDADVLPLTPAGNATERHIVVAYIQAAQRMLGQTTAFWAERLCMEATAVENVMQNDAAFQNLIRSKLMKRGGPGYVQPDAGDFPRAERLHELAQHCGALPCAAWLDGLSEGEQAMEELLTLLVGKGVVALNIIPERNWNLPDPELAALKRQKLYEVVDLARQFDLPLNVGTEMNSFGQPIVDNFDAPALAPVREAFLDGAYFIYGHTAMERRLGMGYQSAWATNFLPTRAARNAFFTEVGKYTPPGEPGRRLLAKIKPEMTPAEVLQALGRS</sequence>
<dbReference type="EMBL" id="DSMG01000099">
    <property type="protein sequence ID" value="HDX31752.1"/>
    <property type="molecule type" value="Genomic_DNA"/>
</dbReference>
<reference evidence="1" key="1">
    <citation type="journal article" date="2020" name="mSystems">
        <title>Genome- and Community-Level Interaction Insights into Carbon Utilization and Element Cycling Functions of Hydrothermarchaeota in Hydrothermal Sediment.</title>
        <authorList>
            <person name="Zhou Z."/>
            <person name="Liu Y."/>
            <person name="Xu W."/>
            <person name="Pan J."/>
            <person name="Luo Z.H."/>
            <person name="Li M."/>
        </authorList>
    </citation>
    <scope>NUCLEOTIDE SEQUENCE [LARGE SCALE GENOMIC DNA]</scope>
    <source>
        <strain evidence="1">SpSt-289</strain>
    </source>
</reference>
<organism evidence="1">
    <name type="scientific">Caldilinea aerophila</name>
    <dbReference type="NCBI Taxonomy" id="133453"/>
    <lineage>
        <taxon>Bacteria</taxon>
        <taxon>Bacillati</taxon>
        <taxon>Chloroflexota</taxon>
        <taxon>Caldilineae</taxon>
        <taxon>Caldilineales</taxon>
        <taxon>Caldilineaceae</taxon>
        <taxon>Caldilinea</taxon>
    </lineage>
</organism>